<dbReference type="InterPro" id="IPR009056">
    <property type="entry name" value="Cyt_c-like_dom"/>
</dbReference>
<dbReference type="InterPro" id="IPR027267">
    <property type="entry name" value="AH/BAR_dom_sf"/>
</dbReference>
<dbReference type="InterPro" id="IPR036770">
    <property type="entry name" value="Ankyrin_rpt-contain_sf"/>
</dbReference>
<dbReference type="Pfam" id="PF01412">
    <property type="entry name" value="ArfGap"/>
    <property type="match status" value="1"/>
</dbReference>
<keyword evidence="6" id="KW-0349">Heme</keyword>
<dbReference type="PANTHER" id="PTHR23180:SF160">
    <property type="entry name" value="ADP-RIBOSYLATION FACTOR GTPASE-ACTIVATING PROTEIN EFFECTOR PROTEIN 1"/>
    <property type="match status" value="1"/>
</dbReference>
<keyword evidence="4 6" id="KW-0408">Iron</keyword>
<dbReference type="SMART" id="SM00233">
    <property type="entry name" value="PH"/>
    <property type="match status" value="1"/>
</dbReference>
<dbReference type="SUPFAM" id="SSF50729">
    <property type="entry name" value="PH domain-like"/>
    <property type="match status" value="1"/>
</dbReference>
<feature type="compositionally biased region" description="Low complexity" evidence="7">
    <location>
        <begin position="896"/>
        <end position="912"/>
    </location>
</feature>
<dbReference type="PROSITE" id="PS51007">
    <property type="entry name" value="CYTC"/>
    <property type="match status" value="1"/>
</dbReference>
<dbReference type="PANTHER" id="PTHR23180">
    <property type="entry name" value="CENTAURIN/ARF"/>
    <property type="match status" value="1"/>
</dbReference>
<dbReference type="Gene3D" id="1.25.40.20">
    <property type="entry name" value="Ankyrin repeat-containing domain"/>
    <property type="match status" value="1"/>
</dbReference>
<dbReference type="InterPro" id="IPR045258">
    <property type="entry name" value="ACAP1/2/3-like"/>
</dbReference>
<dbReference type="InterPro" id="IPR001164">
    <property type="entry name" value="ArfGAP_dom"/>
</dbReference>
<evidence type="ECO:0008006" key="13">
    <source>
        <dbReference type="Google" id="ProtNLM"/>
    </source>
</evidence>
<keyword evidence="2 5" id="KW-0863">Zinc-finger</keyword>
<dbReference type="InterPro" id="IPR011993">
    <property type="entry name" value="PH-like_dom_sf"/>
</dbReference>
<dbReference type="Pfam" id="PF16746">
    <property type="entry name" value="BAR_3"/>
    <property type="match status" value="1"/>
</dbReference>
<name>A0ABR2LAW3_9EUKA</name>
<dbReference type="Gene3D" id="2.30.29.30">
    <property type="entry name" value="Pleckstrin-homology domain (PH domain)/Phosphotyrosine-binding domain (PTB)"/>
    <property type="match status" value="1"/>
</dbReference>
<feature type="region of interest" description="Disordered" evidence="7">
    <location>
        <begin position="477"/>
        <end position="567"/>
    </location>
</feature>
<evidence type="ECO:0000256" key="1">
    <source>
        <dbReference type="ARBA" id="ARBA00022723"/>
    </source>
</evidence>
<feature type="compositionally biased region" description="Basic and acidic residues" evidence="7">
    <location>
        <begin position="540"/>
        <end position="550"/>
    </location>
</feature>
<keyword evidence="3" id="KW-0862">Zinc</keyword>
<dbReference type="PROSITE" id="PS50003">
    <property type="entry name" value="PH_DOMAIN"/>
    <property type="match status" value="1"/>
</dbReference>
<feature type="compositionally biased region" description="Polar residues" evidence="7">
    <location>
        <begin position="520"/>
        <end position="529"/>
    </location>
</feature>
<feature type="compositionally biased region" description="Low complexity" evidence="7">
    <location>
        <begin position="352"/>
        <end position="369"/>
    </location>
</feature>
<comment type="caution">
    <text evidence="11">The sequence shown here is derived from an EMBL/GenBank/DDBJ whole genome shotgun (WGS) entry which is preliminary data.</text>
</comment>
<protein>
    <recommendedName>
        <fullName evidence="13">Arf-GAP domain-containing protein</fullName>
    </recommendedName>
</protein>
<feature type="domain" description="Cytochrome c" evidence="10">
    <location>
        <begin position="570"/>
        <end position="717"/>
    </location>
</feature>
<dbReference type="InterPro" id="IPR038508">
    <property type="entry name" value="ArfGAP_dom_sf"/>
</dbReference>
<evidence type="ECO:0000313" key="12">
    <source>
        <dbReference type="Proteomes" id="UP001470230"/>
    </source>
</evidence>
<evidence type="ECO:0000259" key="8">
    <source>
        <dbReference type="PROSITE" id="PS50003"/>
    </source>
</evidence>
<dbReference type="PROSITE" id="PS50115">
    <property type="entry name" value="ARFGAP"/>
    <property type="match status" value="1"/>
</dbReference>
<evidence type="ECO:0000259" key="9">
    <source>
        <dbReference type="PROSITE" id="PS50115"/>
    </source>
</evidence>
<evidence type="ECO:0000256" key="7">
    <source>
        <dbReference type="SAM" id="MobiDB-lite"/>
    </source>
</evidence>
<dbReference type="InterPro" id="IPR001849">
    <property type="entry name" value="PH_domain"/>
</dbReference>
<dbReference type="CDD" id="cd07307">
    <property type="entry name" value="BAR"/>
    <property type="match status" value="1"/>
</dbReference>
<feature type="domain" description="Arf-GAP" evidence="9">
    <location>
        <begin position="570"/>
        <end position="679"/>
    </location>
</feature>
<dbReference type="Gene3D" id="1.10.220.150">
    <property type="entry name" value="Arf GTPase activating protein"/>
    <property type="match status" value="1"/>
</dbReference>
<organism evidence="11 12">
    <name type="scientific">Tritrichomonas musculus</name>
    <dbReference type="NCBI Taxonomy" id="1915356"/>
    <lineage>
        <taxon>Eukaryota</taxon>
        <taxon>Metamonada</taxon>
        <taxon>Parabasalia</taxon>
        <taxon>Tritrichomonadida</taxon>
        <taxon>Tritrichomonadidae</taxon>
        <taxon>Tritrichomonas</taxon>
    </lineage>
</organism>
<reference evidence="11 12" key="1">
    <citation type="submission" date="2024-04" db="EMBL/GenBank/DDBJ databases">
        <title>Tritrichomonas musculus Genome.</title>
        <authorList>
            <person name="Alves-Ferreira E."/>
            <person name="Grigg M."/>
            <person name="Lorenzi H."/>
            <person name="Galac M."/>
        </authorList>
    </citation>
    <scope>NUCLEOTIDE SEQUENCE [LARGE SCALE GENOMIC DNA]</scope>
    <source>
        <strain evidence="11 12">EAF2021</strain>
    </source>
</reference>
<proteinExistence type="predicted"/>
<feature type="domain" description="PH" evidence="8">
    <location>
        <begin position="291"/>
        <end position="414"/>
    </location>
</feature>
<evidence type="ECO:0000256" key="4">
    <source>
        <dbReference type="ARBA" id="ARBA00023004"/>
    </source>
</evidence>
<dbReference type="SUPFAM" id="SSF57863">
    <property type="entry name" value="ArfGap/RecO-like zinc finger"/>
    <property type="match status" value="1"/>
</dbReference>
<accession>A0ABR2LAW3</accession>
<evidence type="ECO:0000256" key="5">
    <source>
        <dbReference type="PROSITE-ProRule" id="PRU00288"/>
    </source>
</evidence>
<dbReference type="InterPro" id="IPR037278">
    <property type="entry name" value="ARFGAP/RecO"/>
</dbReference>
<keyword evidence="12" id="KW-1185">Reference proteome</keyword>
<evidence type="ECO:0000256" key="2">
    <source>
        <dbReference type="ARBA" id="ARBA00022771"/>
    </source>
</evidence>
<dbReference type="SUPFAM" id="SSF48403">
    <property type="entry name" value="Ankyrin repeat"/>
    <property type="match status" value="1"/>
</dbReference>
<feature type="region of interest" description="Disordered" evidence="7">
    <location>
        <begin position="896"/>
        <end position="915"/>
    </location>
</feature>
<feature type="region of interest" description="Disordered" evidence="7">
    <location>
        <begin position="349"/>
        <end position="375"/>
    </location>
</feature>
<dbReference type="InterPro" id="IPR004148">
    <property type="entry name" value="BAR_dom"/>
</dbReference>
<feature type="compositionally biased region" description="Low complexity" evidence="7">
    <location>
        <begin position="551"/>
        <end position="567"/>
    </location>
</feature>
<keyword evidence="1 6" id="KW-0479">Metal-binding</keyword>
<dbReference type="EMBL" id="JAPFFF010000001">
    <property type="protein sequence ID" value="KAK8900449.1"/>
    <property type="molecule type" value="Genomic_DNA"/>
</dbReference>
<evidence type="ECO:0000256" key="6">
    <source>
        <dbReference type="PROSITE-ProRule" id="PRU00433"/>
    </source>
</evidence>
<sequence length="948" mass="107193">MSDSNQQVPFLMLHENPLYIMEQSQRYAHLSELSGQLQKVTKTLGHYTNLGNQLCDALQEIISSLNQIEFVCTNSTFEKLMGSMNDIQSSLRNHFQKVTNSSERVMKQFVKNEIPNLTELKKNHEKLLEKYSTSQEKYLSVSNKNQKLSSEKLNELDDVLRESTLTLYDYVSLIELDETKTEHLISQFLLNFPKSFVESIKNLKQLDDDYSEIYSKSTNSIKYYYNKKDENGDNNINDQSPVDTDFLKILNPDFESIEKSIKDNRIKVNNSIPNAIKRLHNHLPEQNSNKIVSKQGYLYRKKKNSKKFSKKFFTCANGQLSYSKTVENAHNPSFSINLAIATVQKKGEPTQSISNANSGSNFNSNNVMSPGGSSNSDERPFLFKVVTPDVSLTLQALSTLDYDEWIAAIRNGILHALETGDLNSIPMKMPKHHHQRNESYKGSFDTNLPHSKDGKNFYTDEDDSDLMVITKRKPKAGYGSMKVKTRRMSLTNRSPLMKNPSPLHMSNKAISPVTPPPPQNMRNNNSQSPLFIPTPPSSDRANKSDNDAKATKSNSSLFSSTSFTSTTPCKCADCGAEIAEWIVANKALLICEKCAGCHRSLAGVSSVRSLKLDKLDPYILKLLEMFPGNSLNKVYEGVLTGPKKIRRGIDPLSNVQQRQEFIEKKYINHDFVKIQDKKRFIQINDDEDDDDTKDSDYSGDESSTKITDIFSLLQTQDIEGLMLYLFLGILKDDPNYSPNSFFTNKNFLPIHAASIIGNPISIAILILNDPNEINQLDTWGWSPLSYATFFSNKAAVEALLTYRASLSSSKAANPYKIASANKNNELIDMFTKVNSASGESLGLNDSTNYHSFIVSNDVKKNFSPGKNVNDEEFLQLHERAPFLKQELIRIQLNSQDQNQNQGQSPNQGQAQDPNLENQMTNEDKMAIQKAIFLMRKKGRKKSKTHYDE</sequence>
<evidence type="ECO:0000256" key="3">
    <source>
        <dbReference type="ARBA" id="ARBA00022833"/>
    </source>
</evidence>
<dbReference type="Gene3D" id="1.20.1270.60">
    <property type="entry name" value="Arfaptin homology (AH) domain/BAR domain"/>
    <property type="match status" value="1"/>
</dbReference>
<evidence type="ECO:0000313" key="11">
    <source>
        <dbReference type="EMBL" id="KAK8900449.1"/>
    </source>
</evidence>
<dbReference type="Pfam" id="PF00169">
    <property type="entry name" value="PH"/>
    <property type="match status" value="1"/>
</dbReference>
<dbReference type="SUPFAM" id="SSF103657">
    <property type="entry name" value="BAR/IMD domain-like"/>
    <property type="match status" value="1"/>
</dbReference>
<evidence type="ECO:0000259" key="10">
    <source>
        <dbReference type="PROSITE" id="PS51007"/>
    </source>
</evidence>
<dbReference type="Proteomes" id="UP001470230">
    <property type="component" value="Unassembled WGS sequence"/>
</dbReference>
<dbReference type="SMART" id="SM00105">
    <property type="entry name" value="ArfGap"/>
    <property type="match status" value="1"/>
</dbReference>
<gene>
    <name evidence="11" type="ORF">M9Y10_002776</name>
</gene>